<proteinExistence type="predicted"/>
<dbReference type="InterPro" id="IPR000504">
    <property type="entry name" value="RRM_dom"/>
</dbReference>
<dbReference type="InterPro" id="IPR035979">
    <property type="entry name" value="RBD_domain_sf"/>
</dbReference>
<comment type="caution">
    <text evidence="2">The sequence shown here is derived from an EMBL/GenBank/DDBJ whole genome shotgun (WGS) entry which is preliminary data.</text>
</comment>
<protein>
    <recommendedName>
        <fullName evidence="1">RRM domain-containing protein</fullName>
    </recommendedName>
</protein>
<evidence type="ECO:0000259" key="1">
    <source>
        <dbReference type="Pfam" id="PF00076"/>
    </source>
</evidence>
<reference evidence="2 3" key="1">
    <citation type="submission" date="2024-01" db="EMBL/GenBank/DDBJ databases">
        <title>The complete chloroplast genome sequence of Lithospermum erythrorhizon: insights into the phylogenetic relationship among Boraginaceae species and the maternal lineages of purple gromwells.</title>
        <authorList>
            <person name="Okada T."/>
            <person name="Watanabe K."/>
        </authorList>
    </citation>
    <scope>NUCLEOTIDE SEQUENCE [LARGE SCALE GENOMIC DNA]</scope>
</reference>
<dbReference type="EMBL" id="BAABME010000576">
    <property type="protein sequence ID" value="GAA0143910.1"/>
    <property type="molecule type" value="Genomic_DNA"/>
</dbReference>
<dbReference type="Proteomes" id="UP001454036">
    <property type="component" value="Unassembled WGS sequence"/>
</dbReference>
<name>A0AAV3NX29_LITER</name>
<dbReference type="SUPFAM" id="SSF54928">
    <property type="entry name" value="RNA-binding domain, RBD"/>
    <property type="match status" value="1"/>
</dbReference>
<sequence length="128" mass="14845">MCAMYTQIVYVSDMACRVCRKQVEEPKILADIWHWKPLNVVKFCTVCDKEGDHWAARCPRKDLFEKHAHPSFKCCCYGNGMKRSLYECTFKVTNLSEDVKDSDLAELFGYFGSFNRAYVAMECTRKSA</sequence>
<accession>A0AAV3NX29</accession>
<evidence type="ECO:0000313" key="2">
    <source>
        <dbReference type="EMBL" id="GAA0143910.1"/>
    </source>
</evidence>
<dbReference type="GO" id="GO:0003723">
    <property type="term" value="F:RNA binding"/>
    <property type="evidence" value="ECO:0007669"/>
    <property type="project" value="InterPro"/>
</dbReference>
<dbReference type="AlphaFoldDB" id="A0AAV3NX29"/>
<feature type="domain" description="RRM" evidence="1">
    <location>
        <begin position="92"/>
        <end position="122"/>
    </location>
</feature>
<keyword evidence="3" id="KW-1185">Reference proteome</keyword>
<organism evidence="2 3">
    <name type="scientific">Lithospermum erythrorhizon</name>
    <name type="common">Purple gromwell</name>
    <name type="synonym">Lithospermum officinale var. erythrorhizon</name>
    <dbReference type="NCBI Taxonomy" id="34254"/>
    <lineage>
        <taxon>Eukaryota</taxon>
        <taxon>Viridiplantae</taxon>
        <taxon>Streptophyta</taxon>
        <taxon>Embryophyta</taxon>
        <taxon>Tracheophyta</taxon>
        <taxon>Spermatophyta</taxon>
        <taxon>Magnoliopsida</taxon>
        <taxon>eudicotyledons</taxon>
        <taxon>Gunneridae</taxon>
        <taxon>Pentapetalae</taxon>
        <taxon>asterids</taxon>
        <taxon>lamiids</taxon>
        <taxon>Boraginales</taxon>
        <taxon>Boraginaceae</taxon>
        <taxon>Boraginoideae</taxon>
        <taxon>Lithospermeae</taxon>
        <taxon>Lithospermum</taxon>
    </lineage>
</organism>
<dbReference type="Pfam" id="PF00076">
    <property type="entry name" value="RRM_1"/>
    <property type="match status" value="1"/>
</dbReference>
<evidence type="ECO:0000313" key="3">
    <source>
        <dbReference type="Proteomes" id="UP001454036"/>
    </source>
</evidence>
<gene>
    <name evidence="2" type="ORF">LIER_04483</name>
</gene>